<comment type="caution">
    <text evidence="1">The sequence shown here is derived from an EMBL/GenBank/DDBJ whole genome shotgun (WGS) entry which is preliminary data.</text>
</comment>
<keyword evidence="2" id="KW-1185">Reference proteome</keyword>
<accession>A0A0E9LYQ4</accession>
<dbReference type="AlphaFoldDB" id="A0A0E9LYQ4"/>
<dbReference type="EMBL" id="BAZW01000023">
    <property type="protein sequence ID" value="GAO30413.1"/>
    <property type="molecule type" value="Genomic_DNA"/>
</dbReference>
<gene>
    <name evidence="1" type="ORF">JCM15548_12681</name>
</gene>
<dbReference type="Proteomes" id="UP000032900">
    <property type="component" value="Unassembled WGS sequence"/>
</dbReference>
<sequence>MMAKKLIWTWMIMVVLMACQQPGNKKAQVYRGERPKVEGHFTEVVPLKGVNGLPDTNVVVVGDGPEKQQQYKASLKKLDGLISEIAQEVDDYEDQPVYWVEILGSGIVKTLLELNGIPFSYAYTNPFTDYRIDLINPLIEKSGPQQLKIRVFDERGLEYSTNLFLRVGYAPDIRQRESQPQYLTDSIKVPAYAQDWLTVYWDTTITFQAQVPWDYSERLARATDLRTLPNLEEQVLKKYEQLRQNFINCDVTEIVKQSAGKVIREYETNYIASAERMLSNIKRDLTIYAPNHPDKVVYPLAYYELALYKDGKLVQLRGRENKKGALRTVEYNTSLQEDPFDVNHNFLLYLPEGATELQVY</sequence>
<evidence type="ECO:0000313" key="2">
    <source>
        <dbReference type="Proteomes" id="UP000032900"/>
    </source>
</evidence>
<proteinExistence type="predicted"/>
<name>A0A0E9LYQ4_9BACT</name>
<dbReference type="STRING" id="1236989.JCM15548_12681"/>
<dbReference type="RefSeq" id="WP_062125392.1">
    <property type="nucleotide sequence ID" value="NZ_BAZW01000023.1"/>
</dbReference>
<evidence type="ECO:0000313" key="1">
    <source>
        <dbReference type="EMBL" id="GAO30413.1"/>
    </source>
</evidence>
<dbReference type="PROSITE" id="PS51257">
    <property type="entry name" value="PROKAR_LIPOPROTEIN"/>
    <property type="match status" value="1"/>
</dbReference>
<reference evidence="1 2" key="1">
    <citation type="journal article" date="2015" name="Microbes Environ.">
        <title>Distribution and evolution of nitrogen fixation genes in the phylum bacteroidetes.</title>
        <authorList>
            <person name="Inoue J."/>
            <person name="Oshima K."/>
            <person name="Suda W."/>
            <person name="Sakamoto M."/>
            <person name="Iino T."/>
            <person name="Noda S."/>
            <person name="Hongoh Y."/>
            <person name="Hattori M."/>
            <person name="Ohkuma M."/>
        </authorList>
    </citation>
    <scope>NUCLEOTIDE SEQUENCE [LARGE SCALE GENOMIC DNA]</scope>
    <source>
        <strain evidence="1">JCM 15548</strain>
    </source>
</reference>
<protein>
    <submittedName>
        <fullName evidence="1">Uncharacterized protein</fullName>
    </submittedName>
</protein>
<organism evidence="1 2">
    <name type="scientific">Geofilum rubicundum JCM 15548</name>
    <dbReference type="NCBI Taxonomy" id="1236989"/>
    <lineage>
        <taxon>Bacteria</taxon>
        <taxon>Pseudomonadati</taxon>
        <taxon>Bacteroidota</taxon>
        <taxon>Bacteroidia</taxon>
        <taxon>Marinilabiliales</taxon>
        <taxon>Marinilabiliaceae</taxon>
        <taxon>Geofilum</taxon>
    </lineage>
</organism>